<dbReference type="OrthoDB" id="10592040at2759"/>
<accession>A0A9N9PBE1</accession>
<dbReference type="Proteomes" id="UP000789396">
    <property type="component" value="Unassembled WGS sequence"/>
</dbReference>
<gene>
    <name evidence="1" type="ORF">RFULGI_LOCUS18084</name>
</gene>
<evidence type="ECO:0000313" key="1">
    <source>
        <dbReference type="EMBL" id="CAG8804547.1"/>
    </source>
</evidence>
<keyword evidence="2" id="KW-1185">Reference proteome</keyword>
<name>A0A9N9PBE1_9GLOM</name>
<feature type="non-terminal residue" evidence="1">
    <location>
        <position position="89"/>
    </location>
</feature>
<protein>
    <submittedName>
        <fullName evidence="1">8869_t:CDS:1</fullName>
    </submittedName>
</protein>
<dbReference type="EMBL" id="CAJVPZ010076330">
    <property type="protein sequence ID" value="CAG8804547.1"/>
    <property type="molecule type" value="Genomic_DNA"/>
</dbReference>
<reference evidence="1" key="1">
    <citation type="submission" date="2021-06" db="EMBL/GenBank/DDBJ databases">
        <authorList>
            <person name="Kallberg Y."/>
            <person name="Tangrot J."/>
            <person name="Rosling A."/>
        </authorList>
    </citation>
    <scope>NUCLEOTIDE SEQUENCE</scope>
    <source>
        <strain evidence="1">IN212</strain>
    </source>
</reference>
<proteinExistence type="predicted"/>
<dbReference type="AlphaFoldDB" id="A0A9N9PBE1"/>
<sequence>KMTELNEIYETVQDQEVYQKNKKHIDGTYNRCLTNLRTVGTPAFQAEEGGQGAMAGGGTKDIPIIGGVIPGNFQGGIMGGTHSGSTSGE</sequence>
<evidence type="ECO:0000313" key="2">
    <source>
        <dbReference type="Proteomes" id="UP000789396"/>
    </source>
</evidence>
<feature type="non-terminal residue" evidence="1">
    <location>
        <position position="1"/>
    </location>
</feature>
<organism evidence="1 2">
    <name type="scientific">Racocetra fulgida</name>
    <dbReference type="NCBI Taxonomy" id="60492"/>
    <lineage>
        <taxon>Eukaryota</taxon>
        <taxon>Fungi</taxon>
        <taxon>Fungi incertae sedis</taxon>
        <taxon>Mucoromycota</taxon>
        <taxon>Glomeromycotina</taxon>
        <taxon>Glomeromycetes</taxon>
        <taxon>Diversisporales</taxon>
        <taxon>Gigasporaceae</taxon>
        <taxon>Racocetra</taxon>
    </lineage>
</organism>
<comment type="caution">
    <text evidence="1">The sequence shown here is derived from an EMBL/GenBank/DDBJ whole genome shotgun (WGS) entry which is preliminary data.</text>
</comment>